<dbReference type="AlphaFoldDB" id="W7A4L6"/>
<evidence type="ECO:0000256" key="1">
    <source>
        <dbReference type="SAM" id="MobiDB-lite"/>
    </source>
</evidence>
<feature type="transmembrane region" description="Helical" evidence="2">
    <location>
        <begin position="95"/>
        <end position="120"/>
    </location>
</feature>
<keyword evidence="2" id="KW-1133">Transmembrane helix</keyword>
<keyword evidence="2" id="KW-0472">Membrane</keyword>
<dbReference type="Proteomes" id="UP000030640">
    <property type="component" value="Unassembled WGS sequence"/>
</dbReference>
<keyword evidence="2" id="KW-0812">Transmembrane</keyword>
<accession>W7A4L6</accession>
<evidence type="ECO:0000313" key="3">
    <source>
        <dbReference type="EMBL" id="EUD66238.1"/>
    </source>
</evidence>
<feature type="region of interest" description="Disordered" evidence="1">
    <location>
        <begin position="218"/>
        <end position="239"/>
    </location>
</feature>
<evidence type="ECO:0000313" key="4">
    <source>
        <dbReference type="Proteomes" id="UP000030640"/>
    </source>
</evidence>
<sequence length="239" mass="27464">MGRNDAYRCRVLLWQICRRTFVPTPPWGGKSIQGFVPKLGKVAPTEGKQRTQTDKRTFFLTLHTKGKESTELKHTNASPATSKVRTTLNKYKIHIIYYSVFFSLFCMFSYCVINLLIMVLHEPQSVKMVKERVLMDQALVEEYGKVTFSRFWTGHINENDARIIINIKSDTKKNKKGKVIGNLVKQKDDTWVIKTLTYYTIKRNENFQTDDLKTLRPSDGQGSVCPVDHQSLGAPRVKG</sequence>
<dbReference type="RefSeq" id="XP_008817247.1">
    <property type="nucleotide sequence ID" value="XM_008819025.1"/>
</dbReference>
<dbReference type="EMBL" id="KI965473">
    <property type="protein sequence ID" value="EUD66238.1"/>
    <property type="molecule type" value="Genomic_DNA"/>
</dbReference>
<dbReference type="OrthoDB" id="377888at2759"/>
<gene>
    <name evidence="3" type="ORF">C922_03433</name>
</gene>
<keyword evidence="4" id="KW-1185">Reference proteome</keyword>
<proteinExistence type="predicted"/>
<protein>
    <submittedName>
        <fullName evidence="3">Uncharacterized protein</fullName>
    </submittedName>
</protein>
<reference evidence="3 4" key="1">
    <citation type="submission" date="2013-02" db="EMBL/GenBank/DDBJ databases">
        <title>The Genome Sequence of Plasmodium inui San Antonio 1.</title>
        <authorList>
            <consortium name="The Broad Institute Genome Sequencing Platform"/>
            <consortium name="The Broad Institute Genome Sequencing Center for Infectious Disease"/>
            <person name="Neafsey D."/>
            <person name="Cheeseman I."/>
            <person name="Volkman S."/>
            <person name="Adams J."/>
            <person name="Walker B."/>
            <person name="Young S.K."/>
            <person name="Zeng Q."/>
            <person name="Gargeya S."/>
            <person name="Fitzgerald M."/>
            <person name="Haas B."/>
            <person name="Abouelleil A."/>
            <person name="Alvarado L."/>
            <person name="Arachchi H.M."/>
            <person name="Berlin A.M."/>
            <person name="Chapman S.B."/>
            <person name="Dewar J."/>
            <person name="Goldberg J."/>
            <person name="Griggs A."/>
            <person name="Gujja S."/>
            <person name="Hansen M."/>
            <person name="Howarth C."/>
            <person name="Imamovic A."/>
            <person name="Larimer J."/>
            <person name="McCowan C."/>
            <person name="Murphy C."/>
            <person name="Neiman D."/>
            <person name="Pearson M."/>
            <person name="Priest M."/>
            <person name="Roberts A."/>
            <person name="Saif S."/>
            <person name="Shea T."/>
            <person name="Sisk P."/>
            <person name="Sykes S."/>
            <person name="Wortman J."/>
            <person name="Nusbaum C."/>
            <person name="Birren B."/>
        </authorList>
    </citation>
    <scope>NUCLEOTIDE SEQUENCE [LARGE SCALE GENOMIC DNA]</scope>
    <source>
        <strain evidence="3 4">San Antonio 1</strain>
    </source>
</reference>
<name>W7A4L6_9APIC</name>
<evidence type="ECO:0000256" key="2">
    <source>
        <dbReference type="SAM" id="Phobius"/>
    </source>
</evidence>
<dbReference type="GeneID" id="20038707"/>
<organism evidence="3 4">
    <name type="scientific">Plasmodium inui San Antonio 1</name>
    <dbReference type="NCBI Taxonomy" id="1237626"/>
    <lineage>
        <taxon>Eukaryota</taxon>
        <taxon>Sar</taxon>
        <taxon>Alveolata</taxon>
        <taxon>Apicomplexa</taxon>
        <taxon>Aconoidasida</taxon>
        <taxon>Haemosporida</taxon>
        <taxon>Plasmodiidae</taxon>
        <taxon>Plasmodium</taxon>
        <taxon>Plasmodium (Plasmodium)</taxon>
    </lineage>
</organism>
<dbReference type="VEuPathDB" id="PlasmoDB:C922_03433"/>